<dbReference type="PANTHER" id="PTHR31683">
    <property type="entry name" value="PECTATE LYASE 18-RELATED"/>
    <property type="match status" value="1"/>
</dbReference>
<dbReference type="GO" id="GO:0030570">
    <property type="term" value="F:pectate lyase activity"/>
    <property type="evidence" value="ECO:0007669"/>
    <property type="project" value="InterPro"/>
</dbReference>
<organism evidence="2 3">
    <name type="scientific">Punica granatum</name>
    <name type="common">Pomegranate</name>
    <dbReference type="NCBI Taxonomy" id="22663"/>
    <lineage>
        <taxon>Eukaryota</taxon>
        <taxon>Viridiplantae</taxon>
        <taxon>Streptophyta</taxon>
        <taxon>Embryophyta</taxon>
        <taxon>Tracheophyta</taxon>
        <taxon>Spermatophyta</taxon>
        <taxon>Magnoliopsida</taxon>
        <taxon>eudicotyledons</taxon>
        <taxon>Gunneridae</taxon>
        <taxon>Pentapetalae</taxon>
        <taxon>rosids</taxon>
        <taxon>malvids</taxon>
        <taxon>Myrtales</taxon>
        <taxon>Lythraceae</taxon>
        <taxon>Punica</taxon>
    </lineage>
</organism>
<proteinExistence type="predicted"/>
<gene>
    <name evidence="2" type="ORF">CRG98_002586</name>
</gene>
<dbReference type="PANTHER" id="PTHR31683:SF187">
    <property type="entry name" value="PECTATE LYASE 18-RELATED"/>
    <property type="match status" value="1"/>
</dbReference>
<feature type="chain" id="PRO_5014126521" description="Pectate lyase" evidence="1">
    <location>
        <begin position="21"/>
        <end position="101"/>
    </location>
</feature>
<keyword evidence="1" id="KW-0732">Signal</keyword>
<feature type="non-terminal residue" evidence="2">
    <location>
        <position position="101"/>
    </location>
</feature>
<keyword evidence="3" id="KW-1185">Reference proteome</keyword>
<reference evidence="2 3" key="1">
    <citation type="submission" date="2017-11" db="EMBL/GenBank/DDBJ databases">
        <title>De-novo sequencing of pomegranate (Punica granatum L.) genome.</title>
        <authorList>
            <person name="Akparov Z."/>
            <person name="Amiraslanov A."/>
            <person name="Hajiyeva S."/>
            <person name="Abbasov M."/>
            <person name="Kaur K."/>
            <person name="Hamwieh A."/>
            <person name="Solovyev V."/>
            <person name="Salamov A."/>
            <person name="Braich B."/>
            <person name="Kosarev P."/>
            <person name="Mahmoud A."/>
            <person name="Hajiyev E."/>
            <person name="Babayeva S."/>
            <person name="Izzatullayeva V."/>
            <person name="Mammadov A."/>
            <person name="Mammadov A."/>
            <person name="Sharifova S."/>
            <person name="Ojaghi J."/>
            <person name="Eynullazada K."/>
            <person name="Bayramov B."/>
            <person name="Abdulazimova A."/>
            <person name="Shahmuradov I."/>
        </authorList>
    </citation>
    <scope>NUCLEOTIDE SEQUENCE [LARGE SCALE GENOMIC DNA]</scope>
    <source>
        <strain evidence="3">cv. AG2017</strain>
        <tissue evidence="2">Leaf</tissue>
    </source>
</reference>
<dbReference type="InterPro" id="IPR011050">
    <property type="entry name" value="Pectin_lyase_fold/virulence"/>
</dbReference>
<dbReference type="AlphaFoldDB" id="A0A2I0L8X0"/>
<dbReference type="EMBL" id="PGOL01000105">
    <property type="protein sequence ID" value="PKI77083.1"/>
    <property type="molecule type" value="Genomic_DNA"/>
</dbReference>
<protein>
    <recommendedName>
        <fullName evidence="4">Pectate lyase</fullName>
    </recommendedName>
</protein>
<dbReference type="SUPFAM" id="SSF51126">
    <property type="entry name" value="Pectin lyase-like"/>
    <property type="match status" value="1"/>
</dbReference>
<dbReference type="InterPro" id="IPR045032">
    <property type="entry name" value="PEL"/>
</dbReference>
<evidence type="ECO:0000313" key="3">
    <source>
        <dbReference type="Proteomes" id="UP000233551"/>
    </source>
</evidence>
<comment type="caution">
    <text evidence="2">The sequence shown here is derived from an EMBL/GenBank/DDBJ whole genome shotgun (WGS) entry which is preliminary data.</text>
</comment>
<dbReference type="InterPro" id="IPR012334">
    <property type="entry name" value="Pectin_lyas_fold"/>
</dbReference>
<feature type="signal peptide" evidence="1">
    <location>
        <begin position="1"/>
        <end position="20"/>
    </location>
</feature>
<name>A0A2I0L8X0_PUNGR</name>
<accession>A0A2I0L8X0</accession>
<dbReference type="Gene3D" id="2.160.20.10">
    <property type="entry name" value="Single-stranded right-handed beta-helix, Pectin lyase-like"/>
    <property type="match status" value="1"/>
</dbReference>
<evidence type="ECO:0008006" key="4">
    <source>
        <dbReference type="Google" id="ProtNLM"/>
    </source>
</evidence>
<dbReference type="Proteomes" id="UP000233551">
    <property type="component" value="Unassembled WGS sequence"/>
</dbReference>
<evidence type="ECO:0000256" key="1">
    <source>
        <dbReference type="SAM" id="SignalP"/>
    </source>
</evidence>
<evidence type="ECO:0000313" key="2">
    <source>
        <dbReference type="EMBL" id="PKI77083.1"/>
    </source>
</evidence>
<dbReference type="STRING" id="22663.A0A2I0L8X0"/>
<sequence>MALLHQLVLLVFLLPNIVGAAPAFVPSSAVQDAESVVREVHESIVNATRRKLGFLSCGTGNPIDDCWRCDPDWERNRQRLADCAIGFGKHAIGGRDGQIYV</sequence>